<reference evidence="1 2" key="1">
    <citation type="journal article" date="2015" name="Nature">
        <title>rRNA introns, odd ribosomes, and small enigmatic genomes across a large radiation of phyla.</title>
        <authorList>
            <person name="Brown C.T."/>
            <person name="Hug L.A."/>
            <person name="Thomas B.C."/>
            <person name="Sharon I."/>
            <person name="Castelle C.J."/>
            <person name="Singh A."/>
            <person name="Wilkins M.J."/>
            <person name="Williams K.H."/>
            <person name="Banfield J.F."/>
        </authorList>
    </citation>
    <scope>NUCLEOTIDE SEQUENCE [LARGE SCALE GENOMIC DNA]</scope>
</reference>
<proteinExistence type="predicted"/>
<dbReference type="EMBL" id="LCCU01000007">
    <property type="protein sequence ID" value="KKS38425.1"/>
    <property type="molecule type" value="Genomic_DNA"/>
</dbReference>
<gene>
    <name evidence="1" type="ORF">UV00_C0007G0006</name>
</gene>
<accession>A0A0G0YP20</accession>
<evidence type="ECO:0000313" key="1">
    <source>
        <dbReference type="EMBL" id="KKS38425.1"/>
    </source>
</evidence>
<dbReference type="Proteomes" id="UP000033847">
    <property type="component" value="Unassembled WGS sequence"/>
</dbReference>
<evidence type="ECO:0000313" key="2">
    <source>
        <dbReference type="Proteomes" id="UP000033847"/>
    </source>
</evidence>
<protein>
    <submittedName>
        <fullName evidence="1">Uncharacterized protein</fullName>
    </submittedName>
</protein>
<comment type="caution">
    <text evidence="1">The sequence shown here is derived from an EMBL/GenBank/DDBJ whole genome shotgun (WGS) entry which is preliminary data.</text>
</comment>
<dbReference type="AlphaFoldDB" id="A0A0G0YP20"/>
<sequence>MDIKAIAKEAIFKGPVTAVYQPKVVRPLCASAYYKHSRGCPNLGVKLGCPPRALLFAKVFDPEVYVAAIRFDFRGYVEEKRYEHPDWTLRALENPRHWQGHVRSILRDLCLEKCKDFPGYVTLTNAEAMGVNLTETCSRVGIILEWPPRQSVYQVSLLAKPKKCPQNG</sequence>
<organism evidence="1 2">
    <name type="scientific">candidate division WWE3 bacterium GW2011_GWF1_42_14</name>
    <dbReference type="NCBI Taxonomy" id="1619138"/>
    <lineage>
        <taxon>Bacteria</taxon>
        <taxon>Katanobacteria</taxon>
    </lineage>
</organism>
<name>A0A0G0YP20_UNCKA</name>